<proteinExistence type="inferred from homology"/>
<evidence type="ECO:0000313" key="10">
    <source>
        <dbReference type="Ensembl" id="ENSNMLP00000011449.1"/>
    </source>
</evidence>
<dbReference type="InterPro" id="IPR042185">
    <property type="entry name" value="Serpin_sf_2"/>
</dbReference>
<dbReference type="CDD" id="cd19956">
    <property type="entry name" value="serpinB"/>
    <property type="match status" value="1"/>
</dbReference>
<evidence type="ECO:0000256" key="6">
    <source>
        <dbReference type="ARBA" id="ARBA00022990"/>
    </source>
</evidence>
<dbReference type="AlphaFoldDB" id="A0A8C6SV67"/>
<comment type="similarity">
    <text evidence="2">Belongs to the serpin family. Ov-serpin subfamily.</text>
</comment>
<evidence type="ECO:0000256" key="4">
    <source>
        <dbReference type="ARBA" id="ARBA00022690"/>
    </source>
</evidence>
<evidence type="ECO:0000256" key="2">
    <source>
        <dbReference type="ARBA" id="ARBA00006426"/>
    </source>
</evidence>
<dbReference type="SUPFAM" id="SSF56574">
    <property type="entry name" value="Serpins"/>
    <property type="match status" value="1"/>
</dbReference>
<dbReference type="GO" id="GO:0005737">
    <property type="term" value="C:cytoplasm"/>
    <property type="evidence" value="ECO:0007669"/>
    <property type="project" value="UniProtKB-SubCell"/>
</dbReference>
<evidence type="ECO:0000256" key="3">
    <source>
        <dbReference type="ARBA" id="ARBA00022490"/>
    </source>
</evidence>
<dbReference type="Gene3D" id="2.30.39.10">
    <property type="entry name" value="Alpha-1-antitrypsin, domain 1"/>
    <property type="match status" value="1"/>
</dbReference>
<reference evidence="10" key="2">
    <citation type="submission" date="2025-09" db="UniProtKB">
        <authorList>
            <consortium name="Ensembl"/>
        </authorList>
    </citation>
    <scope>IDENTIFICATION</scope>
</reference>
<dbReference type="InterPro" id="IPR023796">
    <property type="entry name" value="Serpin_dom"/>
</dbReference>
<evidence type="ECO:0000256" key="1">
    <source>
        <dbReference type="ARBA" id="ARBA00004496"/>
    </source>
</evidence>
<dbReference type="PROSITE" id="PS00284">
    <property type="entry name" value="SERPIN"/>
    <property type="match status" value="1"/>
</dbReference>
<comment type="subcellular location">
    <subcellularLocation>
        <location evidence="1">Cytoplasm</location>
    </subcellularLocation>
</comment>
<dbReference type="FunFam" id="2.10.310.10:FF:000001">
    <property type="entry name" value="Serpin family A member 1"/>
    <property type="match status" value="1"/>
</dbReference>
<dbReference type="Proteomes" id="UP000694523">
    <property type="component" value="Unplaced"/>
</dbReference>
<evidence type="ECO:0000256" key="7">
    <source>
        <dbReference type="ARBA" id="ARBA00038828"/>
    </source>
</evidence>
<evidence type="ECO:0000313" key="11">
    <source>
        <dbReference type="Proteomes" id="UP000694523"/>
    </source>
</evidence>
<keyword evidence="3" id="KW-0963">Cytoplasm</keyword>
<protein>
    <recommendedName>
        <fullName evidence="8">Serpin B6</fullName>
    </recommendedName>
</protein>
<dbReference type="Ensembl" id="ENSNMLT00000012943.1">
    <property type="protein sequence ID" value="ENSNMLP00000011449.1"/>
    <property type="gene ID" value="ENSNMLG00000007822.1"/>
</dbReference>
<dbReference type="Pfam" id="PF00079">
    <property type="entry name" value="Serpin"/>
    <property type="match status" value="1"/>
</dbReference>
<dbReference type="InterPro" id="IPR000215">
    <property type="entry name" value="Serpin_fam"/>
</dbReference>
<dbReference type="Gene3D" id="3.30.497.10">
    <property type="entry name" value="Antithrombin, subunit I, domain 2"/>
    <property type="match status" value="1"/>
</dbReference>
<dbReference type="PANTHER" id="PTHR11461">
    <property type="entry name" value="SERINE PROTEASE INHIBITOR, SERPIN"/>
    <property type="match status" value="1"/>
</dbReference>
<dbReference type="PANTHER" id="PTHR11461:SF204">
    <property type="entry name" value="SERPIN B6"/>
    <property type="match status" value="1"/>
</dbReference>
<accession>A0A8C6SV67</accession>
<dbReference type="SMART" id="SM00093">
    <property type="entry name" value="SERPIN"/>
    <property type="match status" value="1"/>
</dbReference>
<name>A0A8C6SV67_9GOBI</name>
<keyword evidence="5" id="KW-0722">Serine protease inhibitor</keyword>
<organism evidence="10 11">
    <name type="scientific">Neogobius melanostomus</name>
    <name type="common">round goby</name>
    <dbReference type="NCBI Taxonomy" id="47308"/>
    <lineage>
        <taxon>Eukaryota</taxon>
        <taxon>Metazoa</taxon>
        <taxon>Chordata</taxon>
        <taxon>Craniata</taxon>
        <taxon>Vertebrata</taxon>
        <taxon>Euteleostomi</taxon>
        <taxon>Actinopterygii</taxon>
        <taxon>Neopterygii</taxon>
        <taxon>Teleostei</taxon>
        <taxon>Neoteleostei</taxon>
        <taxon>Acanthomorphata</taxon>
        <taxon>Gobiaria</taxon>
        <taxon>Gobiiformes</taxon>
        <taxon>Gobioidei</taxon>
        <taxon>Gobiidae</taxon>
        <taxon>Benthophilinae</taxon>
        <taxon>Neogobiini</taxon>
        <taxon>Neogobius</taxon>
    </lineage>
</organism>
<dbReference type="GO" id="GO:0004867">
    <property type="term" value="F:serine-type endopeptidase inhibitor activity"/>
    <property type="evidence" value="ECO:0007669"/>
    <property type="project" value="UniProtKB-KW"/>
</dbReference>
<reference evidence="10" key="1">
    <citation type="submission" date="2025-08" db="UniProtKB">
        <authorList>
            <consortium name="Ensembl"/>
        </authorList>
    </citation>
    <scope>IDENTIFICATION</scope>
</reference>
<dbReference type="InterPro" id="IPR023795">
    <property type="entry name" value="Serpin_CS"/>
</dbReference>
<sequence length="423" mass="47627">MGSEMFLSKANTTFALALYKKFSEEDNTGNIFYSPFSISAALAMVKLGTAGNTARQMSEVLGFSAPGSSQPEGNSCQISVQTARPHPIQSQMQTRMPMCIRKARDDKENVDASFAQLLGELNKPDALYALNIANRLYGEQTYAFNEFFLAKTKKYYNAQLETMDFRSSAEASRININNWVEEQTKDKITNLLPPDSVDSLTKLVLVNAIYFKGKWEAQFQKEVTVEAEFRLNKNDKKTVKMMQRKTKLHLSFVKEANCQILELPYKGKDLSMIILLPNDIEDDTTGLEKLEKELTYEKFKEWTRKDTMRRVEVKVSLPRFKMEESYDLKKVLTSMGMVDAFDVSKSDFSGMSEANDLAISAVVHKAFVKVNEEGTEAAAATGITIGITSITIPETFIADHPFLFFIRHNPSESVLFAGRLSSP</sequence>
<dbReference type="InterPro" id="IPR042178">
    <property type="entry name" value="Serpin_sf_1"/>
</dbReference>
<keyword evidence="4" id="KW-0646">Protease inhibitor</keyword>
<dbReference type="FunFam" id="2.30.39.10:FF:000014">
    <property type="entry name" value="Serpin family B member 9"/>
    <property type="match status" value="1"/>
</dbReference>
<keyword evidence="6" id="KW-0007">Acetylation</keyword>
<keyword evidence="11" id="KW-1185">Reference proteome</keyword>
<evidence type="ECO:0000256" key="8">
    <source>
        <dbReference type="ARBA" id="ARBA00039202"/>
    </source>
</evidence>
<evidence type="ECO:0000256" key="5">
    <source>
        <dbReference type="ARBA" id="ARBA00022900"/>
    </source>
</evidence>
<dbReference type="GO" id="GO:0005615">
    <property type="term" value="C:extracellular space"/>
    <property type="evidence" value="ECO:0007669"/>
    <property type="project" value="InterPro"/>
</dbReference>
<evidence type="ECO:0000259" key="9">
    <source>
        <dbReference type="SMART" id="SM00093"/>
    </source>
</evidence>
<comment type="subunit">
    <text evidence="7">Forms a complex with the monomeric form of beta-tryptase.</text>
</comment>
<dbReference type="InterPro" id="IPR036186">
    <property type="entry name" value="Serpin_sf"/>
</dbReference>
<feature type="domain" description="Serpin" evidence="9">
    <location>
        <begin position="16"/>
        <end position="423"/>
    </location>
</feature>